<dbReference type="eggNOG" id="COG0243">
    <property type="taxonomic scope" value="Bacteria"/>
</dbReference>
<dbReference type="EMBL" id="CP001737">
    <property type="protein sequence ID" value="ACV78621.1"/>
    <property type="molecule type" value="Genomic_DNA"/>
</dbReference>
<dbReference type="Pfam" id="PF00384">
    <property type="entry name" value="Molybdopterin"/>
    <property type="match status" value="1"/>
</dbReference>
<dbReference type="InterPro" id="IPR006656">
    <property type="entry name" value="Mopterin_OxRdtase"/>
</dbReference>
<dbReference type="STRING" id="479431.Namu_2244"/>
<evidence type="ECO:0000259" key="6">
    <source>
        <dbReference type="Pfam" id="PF01568"/>
    </source>
</evidence>
<name>C8XJF6_NAKMY</name>
<evidence type="ECO:0000313" key="8">
    <source>
        <dbReference type="Proteomes" id="UP000002218"/>
    </source>
</evidence>
<keyword evidence="1" id="KW-0479">Metal-binding</keyword>
<dbReference type="FunCoup" id="C8XJF6">
    <property type="interactions" value="1"/>
</dbReference>
<dbReference type="Gene3D" id="2.40.40.20">
    <property type="match status" value="1"/>
</dbReference>
<gene>
    <name evidence="7" type="ordered locus">Namu_2244</name>
</gene>
<evidence type="ECO:0000256" key="4">
    <source>
        <dbReference type="SAM" id="MobiDB-lite"/>
    </source>
</evidence>
<feature type="domain" description="Molybdopterin dinucleotide-binding" evidence="6">
    <location>
        <begin position="561"/>
        <end position="666"/>
    </location>
</feature>
<evidence type="ECO:0000256" key="1">
    <source>
        <dbReference type="ARBA" id="ARBA00022723"/>
    </source>
</evidence>
<dbReference type="KEGG" id="nml:Namu_2244"/>
<proteinExistence type="predicted"/>
<dbReference type="OrthoDB" id="7376058at2"/>
<dbReference type="InterPro" id="IPR006657">
    <property type="entry name" value="MoPterin_dinucl-bd_dom"/>
</dbReference>
<feature type="domain" description="Molybdopterin oxidoreductase" evidence="5">
    <location>
        <begin position="39"/>
        <end position="470"/>
    </location>
</feature>
<dbReference type="InterPro" id="IPR050123">
    <property type="entry name" value="Prok_molybdopt-oxidoreductase"/>
</dbReference>
<evidence type="ECO:0000313" key="7">
    <source>
        <dbReference type="EMBL" id="ACV78621.1"/>
    </source>
</evidence>
<dbReference type="HOGENOM" id="CLU_000422_13_4_11"/>
<keyword evidence="3" id="KW-0411">Iron-sulfur</keyword>
<dbReference type="PANTHER" id="PTHR43105">
    <property type="entry name" value="RESPIRATORY NITRATE REDUCTASE"/>
    <property type="match status" value="1"/>
</dbReference>
<reference evidence="7 8" key="2">
    <citation type="journal article" date="2010" name="Stand. Genomic Sci.">
        <title>Complete genome sequence of Nakamurella multipartita type strain (Y-104).</title>
        <authorList>
            <person name="Tice H."/>
            <person name="Mayilraj S."/>
            <person name="Sims D."/>
            <person name="Lapidus A."/>
            <person name="Nolan M."/>
            <person name="Lucas S."/>
            <person name="Glavina Del Rio T."/>
            <person name="Copeland A."/>
            <person name="Cheng J.F."/>
            <person name="Meincke L."/>
            <person name="Bruce D."/>
            <person name="Goodwin L."/>
            <person name="Pitluck S."/>
            <person name="Ivanova N."/>
            <person name="Mavromatis K."/>
            <person name="Ovchinnikova G."/>
            <person name="Pati A."/>
            <person name="Chen A."/>
            <person name="Palaniappan K."/>
            <person name="Land M."/>
            <person name="Hauser L."/>
            <person name="Chang Y.J."/>
            <person name="Jeffries C.D."/>
            <person name="Detter J.C."/>
            <person name="Brettin T."/>
            <person name="Rohde M."/>
            <person name="Goker M."/>
            <person name="Bristow J."/>
            <person name="Eisen J.A."/>
            <person name="Markowitz V."/>
            <person name="Hugenholtz P."/>
            <person name="Kyrpides N.C."/>
            <person name="Klenk H.P."/>
            <person name="Chen F."/>
        </authorList>
    </citation>
    <scope>NUCLEOTIDE SEQUENCE [LARGE SCALE GENOMIC DNA]</scope>
    <source>
        <strain evidence="8">ATCC 700099 / DSM 44233 / CIP 104796 / JCM 9543 / NBRC 105858 / Y-104</strain>
    </source>
</reference>
<feature type="region of interest" description="Disordered" evidence="4">
    <location>
        <begin position="694"/>
        <end position="722"/>
    </location>
</feature>
<dbReference type="GO" id="GO:0043546">
    <property type="term" value="F:molybdopterin cofactor binding"/>
    <property type="evidence" value="ECO:0007669"/>
    <property type="project" value="InterPro"/>
</dbReference>
<dbReference type="GO" id="GO:0003954">
    <property type="term" value="F:NADH dehydrogenase activity"/>
    <property type="evidence" value="ECO:0007669"/>
    <property type="project" value="TreeGrafter"/>
</dbReference>
<dbReference type="Gene3D" id="2.20.25.90">
    <property type="entry name" value="ADC-like domains"/>
    <property type="match status" value="1"/>
</dbReference>
<dbReference type="Gene3D" id="3.40.50.740">
    <property type="match status" value="1"/>
</dbReference>
<evidence type="ECO:0000259" key="5">
    <source>
        <dbReference type="Pfam" id="PF00384"/>
    </source>
</evidence>
<keyword evidence="8" id="KW-1185">Reference proteome</keyword>
<dbReference type="GO" id="GO:0046872">
    <property type="term" value="F:metal ion binding"/>
    <property type="evidence" value="ECO:0007669"/>
    <property type="project" value="UniProtKB-KW"/>
</dbReference>
<dbReference type="GO" id="GO:0022904">
    <property type="term" value="P:respiratory electron transport chain"/>
    <property type="evidence" value="ECO:0007669"/>
    <property type="project" value="TreeGrafter"/>
</dbReference>
<reference evidence="8" key="1">
    <citation type="submission" date="2009-09" db="EMBL/GenBank/DDBJ databases">
        <title>The complete genome of Nakamurella multipartita DSM 44233.</title>
        <authorList>
            <consortium name="US DOE Joint Genome Institute (JGI-PGF)"/>
            <person name="Lucas S."/>
            <person name="Copeland A."/>
            <person name="Lapidus A."/>
            <person name="Glavina del Rio T."/>
            <person name="Dalin E."/>
            <person name="Tice H."/>
            <person name="Bruce D."/>
            <person name="Goodwin L."/>
            <person name="Pitluck S."/>
            <person name="Kyrpides N."/>
            <person name="Mavromatis K."/>
            <person name="Ivanova N."/>
            <person name="Ovchinnikova G."/>
            <person name="Sims D."/>
            <person name="Meincke L."/>
            <person name="Brettin T."/>
            <person name="Detter J.C."/>
            <person name="Han C."/>
            <person name="Larimer F."/>
            <person name="Land M."/>
            <person name="Hauser L."/>
            <person name="Markowitz V."/>
            <person name="Cheng J.-F."/>
            <person name="Hugenholtz P."/>
            <person name="Woyke T."/>
            <person name="Wu D."/>
            <person name="Klenk H.-P."/>
            <person name="Eisen J.A."/>
        </authorList>
    </citation>
    <scope>NUCLEOTIDE SEQUENCE [LARGE SCALE GENOMIC DNA]</scope>
    <source>
        <strain evidence="8">ATCC 700099 / DSM 44233 / CIP 104796 / JCM 9543 / NBRC 105858 / Y-104</strain>
    </source>
</reference>
<dbReference type="InParanoid" id="C8XJF6"/>
<dbReference type="CDD" id="cd00508">
    <property type="entry name" value="MopB_CT_Fdh-Nap-like"/>
    <property type="match status" value="1"/>
</dbReference>
<dbReference type="GO" id="GO:0051536">
    <property type="term" value="F:iron-sulfur cluster binding"/>
    <property type="evidence" value="ECO:0007669"/>
    <property type="project" value="UniProtKB-KW"/>
</dbReference>
<dbReference type="SUPFAM" id="SSF53706">
    <property type="entry name" value="Formate dehydrogenase/DMSO reductase, domains 1-3"/>
    <property type="match status" value="1"/>
</dbReference>
<sequence length="835" mass="89487">MVAGGRPATLQPQEDFPTNRGGLCAKGWTAADLLDHKDRLLTPLVREIDGDRTSALRPASWDEAFGRIVAAITRTQHEHGRDAVGIFGGGGLTNEKAYALGKFARVGLRTAMIDYNGRFCMSSAATAGNKAFGIDRGLPFPLADVAEAAAILLVGSNPADTMPPAMQYFDQGRANGARHIVIDPRRTSTAEGASLHLAPVPGTDLALANGLLHIAIREGYLDQAYIAERTTGFAAVKAAVSSYWPDWVERTTGVPVADLRETVRTLATAPSAMILTARGAEQHSNGTDTAQAFINLALALGLPGKWASGYGTVTGQGNGQGGREHGQKADQLPGYRRLDDPAARAHVAGVWGIDPDELPMPGRSAFEMLDRLGTDGGVRTLLVLASNVVVSAPDANRIRHRLAALDTLVVSDIFLSETAMLADVVLPTAQWAEEEGTMTNLEGRVIRRKMALPPPAGVLDDLQMITELATRLGRGQYFSDQPAEVFEELRRASAGGIADYSGITYDRIEAEQGVFWPCPSVEHPGTPRLFTDAFPTPDGRARFLPVTHRAPAETPDAAYPYVLTTGRLLQQYQSGTQTRRLGGTMVPDPHVQLHPNLARALSIEASDMIELRTRRGAAVFRAQITDAIRPEVLFVPFHWGGASNANSLTDPALDPYSKMPEFKVCAVAATRIGGPDDTHLLAALPSQPDVLPFRSLPITPRSPARRRTTRTRPPNQKGTSMHSKNRFLQGIFPFTGAGVDKPAPIDATLTYVVPDGSVAQALYFRGGNTTAELITVVLMRDGVPMRYFPIGAKSDVHVPLRVVEDLEGGTALELAVAAPDKLTGTVVLDLGLVEV</sequence>
<dbReference type="Gene3D" id="3.40.228.10">
    <property type="entry name" value="Dimethylsulfoxide Reductase, domain 2"/>
    <property type="match status" value="1"/>
</dbReference>
<organism evidence="7 8">
    <name type="scientific">Nakamurella multipartita (strain ATCC 700099 / DSM 44233 / CIP 104796 / JCM 9543 / NBRC 105858 / Y-104)</name>
    <name type="common">Microsphaera multipartita</name>
    <dbReference type="NCBI Taxonomy" id="479431"/>
    <lineage>
        <taxon>Bacteria</taxon>
        <taxon>Bacillati</taxon>
        <taxon>Actinomycetota</taxon>
        <taxon>Actinomycetes</taxon>
        <taxon>Nakamurellales</taxon>
        <taxon>Nakamurellaceae</taxon>
        <taxon>Nakamurella</taxon>
    </lineage>
</organism>
<dbReference type="SUPFAM" id="SSF50692">
    <property type="entry name" value="ADC-like"/>
    <property type="match status" value="1"/>
</dbReference>
<dbReference type="InterPro" id="IPR009010">
    <property type="entry name" value="Asp_de-COase-like_dom_sf"/>
</dbReference>
<evidence type="ECO:0000256" key="3">
    <source>
        <dbReference type="ARBA" id="ARBA00023014"/>
    </source>
</evidence>
<dbReference type="Proteomes" id="UP000002218">
    <property type="component" value="Chromosome"/>
</dbReference>
<dbReference type="RefSeq" id="WP_015747512.1">
    <property type="nucleotide sequence ID" value="NC_013235.1"/>
</dbReference>
<dbReference type="GO" id="GO:0016020">
    <property type="term" value="C:membrane"/>
    <property type="evidence" value="ECO:0007669"/>
    <property type="project" value="TreeGrafter"/>
</dbReference>
<keyword evidence="2" id="KW-0408">Iron</keyword>
<accession>C8XJF6</accession>
<evidence type="ECO:0000256" key="2">
    <source>
        <dbReference type="ARBA" id="ARBA00023004"/>
    </source>
</evidence>
<protein>
    <submittedName>
        <fullName evidence="7">Molybdopterin oxidoreductase</fullName>
    </submittedName>
</protein>
<dbReference type="PANTHER" id="PTHR43105:SF10">
    <property type="entry name" value="NADH-QUINONE OXIDOREDUCTASE SUBUNIT G"/>
    <property type="match status" value="1"/>
</dbReference>
<dbReference type="Pfam" id="PF01568">
    <property type="entry name" value="Molydop_binding"/>
    <property type="match status" value="1"/>
</dbReference>
<dbReference type="AlphaFoldDB" id="C8XJF6"/>